<dbReference type="PANTHER" id="PTHR10885">
    <property type="entry name" value="ISOPENTENYL-DIPHOSPHATE DELTA-ISOMERASE"/>
    <property type="match status" value="1"/>
</dbReference>
<dbReference type="InterPro" id="IPR011876">
    <property type="entry name" value="IsopentenylPP_isomerase_typ1"/>
</dbReference>
<feature type="domain" description="Nudix hydrolase" evidence="6">
    <location>
        <begin position="31"/>
        <end position="163"/>
    </location>
</feature>
<keyword evidence="5 7" id="KW-0413">Isomerase</keyword>
<evidence type="ECO:0000256" key="3">
    <source>
        <dbReference type="ARBA" id="ARBA00012057"/>
    </source>
</evidence>
<comment type="pathway">
    <text evidence="1">Isoprenoid biosynthesis; dimethylallyl diphosphate biosynthesis; dimethylallyl diphosphate from isopentenyl diphosphate: step 1/1.</text>
</comment>
<comment type="similarity">
    <text evidence="2">Belongs to the IPP isomerase type 1 family.</text>
</comment>
<dbReference type="Pfam" id="PF00293">
    <property type="entry name" value="NUDIX"/>
    <property type="match status" value="1"/>
</dbReference>
<sequence>MKNNSEQSKESGLPTYSDGLLRLPKTHGRGMRDRAFSVFIFNTKGELLLQKRAESKTRFPGKWSNTCCGHPRKAEGRDDAAARRLGEEMGLYCELVSVLEIATNVEIFKGVVQIEMEYIYFGVTDELPLLNHTEASEYKYVKMEGLDKVVLANPDEYCDWLERSYESIMKCYNNFF</sequence>
<name>A0A1W2F8U3_9SPHI</name>
<dbReference type="PROSITE" id="PS51462">
    <property type="entry name" value="NUDIX"/>
    <property type="match status" value="1"/>
</dbReference>
<evidence type="ECO:0000256" key="1">
    <source>
        <dbReference type="ARBA" id="ARBA00004826"/>
    </source>
</evidence>
<accession>A0A1W2F8U3</accession>
<dbReference type="EC" id="5.3.3.2" evidence="3"/>
<protein>
    <recommendedName>
        <fullName evidence="3">isopentenyl-diphosphate Delta-isomerase</fullName>
        <ecNumber evidence="3">5.3.3.2</ecNumber>
    </recommendedName>
</protein>
<evidence type="ECO:0000313" key="8">
    <source>
        <dbReference type="Proteomes" id="UP000192678"/>
    </source>
</evidence>
<dbReference type="Gene3D" id="3.90.79.10">
    <property type="entry name" value="Nucleoside Triphosphate Pyrophosphohydrolase"/>
    <property type="match status" value="1"/>
</dbReference>
<dbReference type="InterPro" id="IPR015797">
    <property type="entry name" value="NUDIX_hydrolase-like_dom_sf"/>
</dbReference>
<reference evidence="7 8" key="1">
    <citation type="submission" date="2017-04" db="EMBL/GenBank/DDBJ databases">
        <authorList>
            <person name="Afonso C.L."/>
            <person name="Miller P.J."/>
            <person name="Scott M.A."/>
            <person name="Spackman E."/>
            <person name="Goraichik I."/>
            <person name="Dimitrov K.M."/>
            <person name="Suarez D.L."/>
            <person name="Swayne D.E."/>
        </authorList>
    </citation>
    <scope>NUCLEOTIDE SEQUENCE [LARGE SCALE GENOMIC DNA]</scope>
    <source>
        <strain evidence="7 8">DSM 19625</strain>
    </source>
</reference>
<evidence type="ECO:0000256" key="5">
    <source>
        <dbReference type="ARBA" id="ARBA00023235"/>
    </source>
</evidence>
<dbReference type="CDD" id="cd02885">
    <property type="entry name" value="NUDIX_IPP_Isomerase"/>
    <property type="match status" value="1"/>
</dbReference>
<keyword evidence="8" id="KW-1185">Reference proteome</keyword>
<organism evidence="7 8">
    <name type="scientific">Pedobacter nyackensis</name>
    <dbReference type="NCBI Taxonomy" id="475255"/>
    <lineage>
        <taxon>Bacteria</taxon>
        <taxon>Pseudomonadati</taxon>
        <taxon>Bacteroidota</taxon>
        <taxon>Sphingobacteriia</taxon>
        <taxon>Sphingobacteriales</taxon>
        <taxon>Sphingobacteriaceae</taxon>
        <taxon>Pedobacter</taxon>
    </lineage>
</organism>
<dbReference type="GO" id="GO:0009240">
    <property type="term" value="P:isopentenyl diphosphate biosynthetic process"/>
    <property type="evidence" value="ECO:0007669"/>
    <property type="project" value="TreeGrafter"/>
</dbReference>
<dbReference type="GO" id="GO:0005737">
    <property type="term" value="C:cytoplasm"/>
    <property type="evidence" value="ECO:0007669"/>
    <property type="project" value="TreeGrafter"/>
</dbReference>
<gene>
    <name evidence="7" type="ORF">SAMN04488101_12615</name>
</gene>
<dbReference type="PANTHER" id="PTHR10885:SF0">
    <property type="entry name" value="ISOPENTENYL-DIPHOSPHATE DELTA-ISOMERASE"/>
    <property type="match status" value="1"/>
</dbReference>
<evidence type="ECO:0000256" key="2">
    <source>
        <dbReference type="ARBA" id="ARBA00007579"/>
    </source>
</evidence>
<dbReference type="EMBL" id="FWYB01000026">
    <property type="protein sequence ID" value="SMD18369.1"/>
    <property type="molecule type" value="Genomic_DNA"/>
</dbReference>
<dbReference type="AlphaFoldDB" id="A0A1W2F8U3"/>
<proteinExistence type="inferred from homology"/>
<keyword evidence="4" id="KW-0414">Isoprene biosynthesis</keyword>
<evidence type="ECO:0000256" key="4">
    <source>
        <dbReference type="ARBA" id="ARBA00023229"/>
    </source>
</evidence>
<dbReference type="SUPFAM" id="SSF55811">
    <property type="entry name" value="Nudix"/>
    <property type="match status" value="1"/>
</dbReference>
<evidence type="ECO:0000259" key="6">
    <source>
        <dbReference type="PROSITE" id="PS51462"/>
    </source>
</evidence>
<evidence type="ECO:0000313" key="7">
    <source>
        <dbReference type="EMBL" id="SMD18369.1"/>
    </source>
</evidence>
<dbReference type="STRING" id="475255.SAMN04488101_12615"/>
<dbReference type="GO" id="GO:0004452">
    <property type="term" value="F:isopentenyl-diphosphate delta-isomerase activity"/>
    <property type="evidence" value="ECO:0007669"/>
    <property type="project" value="UniProtKB-EC"/>
</dbReference>
<dbReference type="InterPro" id="IPR000086">
    <property type="entry name" value="NUDIX_hydrolase_dom"/>
</dbReference>
<dbReference type="OrthoDB" id="9809458at2"/>
<dbReference type="RefSeq" id="WP_084292514.1">
    <property type="nucleotide sequence ID" value="NZ_FWYB01000026.1"/>
</dbReference>
<dbReference type="Proteomes" id="UP000192678">
    <property type="component" value="Unassembled WGS sequence"/>
</dbReference>